<evidence type="ECO:0000256" key="1">
    <source>
        <dbReference type="ARBA" id="ARBA00004651"/>
    </source>
</evidence>
<dbReference type="PANTHER" id="PTHR34220">
    <property type="entry name" value="SENSOR HISTIDINE KINASE YPDA"/>
    <property type="match status" value="1"/>
</dbReference>
<evidence type="ECO:0000259" key="8">
    <source>
        <dbReference type="PROSITE" id="PS50885"/>
    </source>
</evidence>
<keyword evidence="7" id="KW-1133">Transmembrane helix</keyword>
<dbReference type="SUPFAM" id="SSF158472">
    <property type="entry name" value="HAMP domain-like"/>
    <property type="match status" value="1"/>
</dbReference>
<evidence type="ECO:0000256" key="4">
    <source>
        <dbReference type="ARBA" id="ARBA00022679"/>
    </source>
</evidence>
<dbReference type="InterPro" id="IPR003594">
    <property type="entry name" value="HATPase_dom"/>
</dbReference>
<accession>A0ABX3H298</accession>
<feature type="domain" description="HAMP" evidence="8">
    <location>
        <begin position="304"/>
        <end position="356"/>
    </location>
</feature>
<dbReference type="PROSITE" id="PS50885">
    <property type="entry name" value="HAMP"/>
    <property type="match status" value="1"/>
</dbReference>
<dbReference type="CDD" id="cd06225">
    <property type="entry name" value="HAMP"/>
    <property type="match status" value="1"/>
</dbReference>
<comment type="caution">
    <text evidence="9">The sequence shown here is derived from an EMBL/GenBank/DDBJ whole genome shotgun (WGS) entry which is preliminary data.</text>
</comment>
<keyword evidence="4" id="KW-0808">Transferase</keyword>
<dbReference type="SMART" id="SM00304">
    <property type="entry name" value="HAMP"/>
    <property type="match status" value="1"/>
</dbReference>
<gene>
    <name evidence="9" type="ORF">BSK56_22840</name>
</gene>
<keyword evidence="5" id="KW-0418">Kinase</keyword>
<dbReference type="Proteomes" id="UP000187412">
    <property type="component" value="Unassembled WGS sequence"/>
</dbReference>
<dbReference type="InterPro" id="IPR050640">
    <property type="entry name" value="Bact_2-comp_sensor_kinase"/>
</dbReference>
<dbReference type="Gene3D" id="3.30.565.10">
    <property type="entry name" value="Histidine kinase-like ATPase, C-terminal domain"/>
    <property type="match status" value="1"/>
</dbReference>
<feature type="transmembrane region" description="Helical" evidence="7">
    <location>
        <begin position="27"/>
        <end position="45"/>
    </location>
</feature>
<dbReference type="InterPro" id="IPR010559">
    <property type="entry name" value="Sig_transdc_His_kin_internal"/>
</dbReference>
<keyword evidence="10" id="KW-1185">Reference proteome</keyword>
<evidence type="ECO:0000256" key="3">
    <source>
        <dbReference type="ARBA" id="ARBA00022553"/>
    </source>
</evidence>
<feature type="transmembrane region" description="Helical" evidence="7">
    <location>
        <begin position="280"/>
        <end position="302"/>
    </location>
</feature>
<dbReference type="RefSeq" id="WP_076112906.1">
    <property type="nucleotide sequence ID" value="NZ_MPTB01000032.1"/>
</dbReference>
<dbReference type="CDD" id="cd18773">
    <property type="entry name" value="PDC1_HK_sensor"/>
    <property type="match status" value="1"/>
</dbReference>
<evidence type="ECO:0000256" key="2">
    <source>
        <dbReference type="ARBA" id="ARBA00022475"/>
    </source>
</evidence>
<dbReference type="EMBL" id="MPTB01000032">
    <property type="protein sequence ID" value="OMD44548.1"/>
    <property type="molecule type" value="Genomic_DNA"/>
</dbReference>
<dbReference type="SUPFAM" id="SSF55874">
    <property type="entry name" value="ATPase domain of HSP90 chaperone/DNA topoisomerase II/histidine kinase"/>
    <property type="match status" value="1"/>
</dbReference>
<dbReference type="PANTHER" id="PTHR34220:SF7">
    <property type="entry name" value="SENSOR HISTIDINE KINASE YPDA"/>
    <property type="match status" value="1"/>
</dbReference>
<protein>
    <recommendedName>
        <fullName evidence="8">HAMP domain-containing protein</fullName>
    </recommendedName>
</protein>
<dbReference type="Gene3D" id="6.10.340.10">
    <property type="match status" value="1"/>
</dbReference>
<dbReference type="Pfam" id="PF06580">
    <property type="entry name" value="His_kinase"/>
    <property type="match status" value="1"/>
</dbReference>
<proteinExistence type="predicted"/>
<organism evidence="9 10">
    <name type="scientific">Paenibacillus borealis</name>
    <dbReference type="NCBI Taxonomy" id="160799"/>
    <lineage>
        <taxon>Bacteria</taxon>
        <taxon>Bacillati</taxon>
        <taxon>Bacillota</taxon>
        <taxon>Bacilli</taxon>
        <taxon>Bacillales</taxon>
        <taxon>Paenibacillaceae</taxon>
        <taxon>Paenibacillus</taxon>
    </lineage>
</organism>
<keyword evidence="2" id="KW-1003">Cell membrane</keyword>
<dbReference type="InterPro" id="IPR003660">
    <property type="entry name" value="HAMP_dom"/>
</dbReference>
<dbReference type="InterPro" id="IPR036890">
    <property type="entry name" value="HATPase_C_sf"/>
</dbReference>
<dbReference type="Pfam" id="PF02518">
    <property type="entry name" value="HATPase_c"/>
    <property type="match status" value="1"/>
</dbReference>
<sequence length="573" mass="64819">MKTKASHPRNKGKPQALSIGRSMYAKLLMFFTVIALLPLAVMGYFSNHKSSQIVNSQFGSYGMNAIEELKLHLDTSIAQMDNITGNLLNYLISTPMVIEDGGTLNYSRYKEEQALQRYLISFETVNIVSVSVVMPSGKFIGSGGLDQARLTDSSFWRQVSGNGRRQVIIHRPDYYYSFVNDNMVISLVVPVKDHFGLPPGSRILIDTKADSVVNLLRAFQHNMNAHLQIRAADGSVLLQSSEKYSSPEDDIVWSGVMEREGWTVEARMPHAEFYRSSGVILNYTLIVAGCTLLFAIAMAHFFSLRLTRPIQKLTHSMRRFGQGELFIQTPVLTSDELGYLSQSFNRMTGQIQDLVREISRSEKLKSEAELRALHYQINPHLLFNTLNSIQWKARLAGRRDIQKMIEHLVAVLESTFAVTKTLVPLEEELALVLHFIEIQRLRYDDAFSFKLEAEPELMSCLVPRMVFQPLLENIFFHGFTDGAGEIRLSLVSGSGEIKAELTDNGIGIKPEHLLYVRNGQVIPGKKGGLGMRNVRERFNMHFGENCDFTIESERNHGSKVIIRWPKTYGEIYP</sequence>
<reference evidence="9 10" key="1">
    <citation type="submission" date="2016-10" db="EMBL/GenBank/DDBJ databases">
        <title>Paenibacillus species isolates.</title>
        <authorList>
            <person name="Beno S.M."/>
        </authorList>
    </citation>
    <scope>NUCLEOTIDE SEQUENCE [LARGE SCALE GENOMIC DNA]</scope>
    <source>
        <strain evidence="9 10">FSL H7-0744</strain>
    </source>
</reference>
<evidence type="ECO:0000256" key="5">
    <source>
        <dbReference type="ARBA" id="ARBA00022777"/>
    </source>
</evidence>
<keyword evidence="6 7" id="KW-0472">Membrane</keyword>
<evidence type="ECO:0000313" key="9">
    <source>
        <dbReference type="EMBL" id="OMD44548.1"/>
    </source>
</evidence>
<keyword evidence="7" id="KW-0812">Transmembrane</keyword>
<dbReference type="Pfam" id="PF00672">
    <property type="entry name" value="HAMP"/>
    <property type="match status" value="1"/>
</dbReference>
<comment type="subcellular location">
    <subcellularLocation>
        <location evidence="1">Cell membrane</location>
        <topology evidence="1">Multi-pass membrane protein</topology>
    </subcellularLocation>
</comment>
<evidence type="ECO:0000313" key="10">
    <source>
        <dbReference type="Proteomes" id="UP000187412"/>
    </source>
</evidence>
<name>A0ABX3H298_PAEBO</name>
<evidence type="ECO:0000256" key="7">
    <source>
        <dbReference type="SAM" id="Phobius"/>
    </source>
</evidence>
<keyword evidence="3" id="KW-0597">Phosphoprotein</keyword>
<evidence type="ECO:0000256" key="6">
    <source>
        <dbReference type="ARBA" id="ARBA00023136"/>
    </source>
</evidence>